<dbReference type="AlphaFoldDB" id="A0A016VL24"/>
<keyword evidence="3" id="KW-1185">Reference proteome</keyword>
<proteinExistence type="predicted"/>
<organism evidence="2 3">
    <name type="scientific">Ancylostoma ceylanicum</name>
    <dbReference type="NCBI Taxonomy" id="53326"/>
    <lineage>
        <taxon>Eukaryota</taxon>
        <taxon>Metazoa</taxon>
        <taxon>Ecdysozoa</taxon>
        <taxon>Nematoda</taxon>
        <taxon>Chromadorea</taxon>
        <taxon>Rhabditida</taxon>
        <taxon>Rhabditina</taxon>
        <taxon>Rhabditomorpha</taxon>
        <taxon>Strongyloidea</taxon>
        <taxon>Ancylostomatidae</taxon>
        <taxon>Ancylostomatinae</taxon>
        <taxon>Ancylostoma</taxon>
    </lineage>
</organism>
<keyword evidence="1" id="KW-0812">Transmembrane</keyword>
<sequence length="75" mass="8202">MCSAFLCTALQNNPAVSMLNGIVLLHTKTKEAETVGEVLFVFFFLFSLGLISHHMQKALKCVKQIDLEGNCAGKT</sequence>
<evidence type="ECO:0000313" key="2">
    <source>
        <dbReference type="EMBL" id="EYC27468.1"/>
    </source>
</evidence>
<dbReference type="Proteomes" id="UP000024635">
    <property type="component" value="Unassembled WGS sequence"/>
</dbReference>
<dbReference type="EMBL" id="JARK01001345">
    <property type="protein sequence ID" value="EYC27468.1"/>
    <property type="molecule type" value="Genomic_DNA"/>
</dbReference>
<reference evidence="3" key="1">
    <citation type="journal article" date="2015" name="Nat. Genet.">
        <title>The genome and transcriptome of the zoonotic hookworm Ancylostoma ceylanicum identify infection-specific gene families.</title>
        <authorList>
            <person name="Schwarz E.M."/>
            <person name="Hu Y."/>
            <person name="Antoshechkin I."/>
            <person name="Miller M.M."/>
            <person name="Sternberg P.W."/>
            <person name="Aroian R.V."/>
        </authorList>
    </citation>
    <scope>NUCLEOTIDE SEQUENCE</scope>
    <source>
        <strain evidence="3">HY135</strain>
    </source>
</reference>
<name>A0A016VL24_9BILA</name>
<keyword evidence="1" id="KW-1133">Transmembrane helix</keyword>
<evidence type="ECO:0000256" key="1">
    <source>
        <dbReference type="SAM" id="Phobius"/>
    </source>
</evidence>
<gene>
    <name evidence="2" type="primary">Acey_s0009.g747</name>
    <name evidence="2" type="ORF">Y032_0009g747</name>
</gene>
<feature type="transmembrane region" description="Helical" evidence="1">
    <location>
        <begin position="34"/>
        <end position="51"/>
    </location>
</feature>
<evidence type="ECO:0000313" key="3">
    <source>
        <dbReference type="Proteomes" id="UP000024635"/>
    </source>
</evidence>
<accession>A0A016VL24</accession>
<protein>
    <submittedName>
        <fullName evidence="2">Uncharacterized protein</fullName>
    </submittedName>
</protein>
<keyword evidence="1" id="KW-0472">Membrane</keyword>
<comment type="caution">
    <text evidence="2">The sequence shown here is derived from an EMBL/GenBank/DDBJ whole genome shotgun (WGS) entry which is preliminary data.</text>
</comment>